<dbReference type="AlphaFoldDB" id="A0A2G6K7F4"/>
<dbReference type="Proteomes" id="UP000230821">
    <property type="component" value="Unassembled WGS sequence"/>
</dbReference>
<reference evidence="7 8" key="1">
    <citation type="submission" date="2017-10" db="EMBL/GenBank/DDBJ databases">
        <title>Novel microbial diversity and functional potential in the marine mammal oral microbiome.</title>
        <authorList>
            <person name="Dudek N.K."/>
            <person name="Sun C.L."/>
            <person name="Burstein D."/>
            <person name="Kantor R.S."/>
            <person name="Aliaga Goltsman D.S."/>
            <person name="Bik E.M."/>
            <person name="Thomas B.C."/>
            <person name="Banfield J.F."/>
            <person name="Relman D.A."/>
        </authorList>
    </citation>
    <scope>NUCLEOTIDE SEQUENCE [LARGE SCALE GENOMIC DNA]</scope>
    <source>
        <strain evidence="7">DOLJORAL78_47_16</strain>
    </source>
</reference>
<comment type="caution">
    <text evidence="7">The sequence shown here is derived from an EMBL/GenBank/DDBJ whole genome shotgun (WGS) entry which is preliminary data.</text>
</comment>
<protein>
    <recommendedName>
        <fullName evidence="9">FUN14 domain-containing protein</fullName>
    </recommendedName>
</protein>
<feature type="transmembrane region" description="Helical" evidence="6">
    <location>
        <begin position="117"/>
        <end position="137"/>
    </location>
</feature>
<dbReference type="InterPro" id="IPR007014">
    <property type="entry name" value="FUN14"/>
</dbReference>
<feature type="transmembrane region" description="Helical" evidence="6">
    <location>
        <begin position="162"/>
        <end position="182"/>
    </location>
</feature>
<dbReference type="Pfam" id="PF04930">
    <property type="entry name" value="FUN14"/>
    <property type="match status" value="1"/>
</dbReference>
<keyword evidence="5 6" id="KW-0472">Membrane</keyword>
<evidence type="ECO:0000313" key="8">
    <source>
        <dbReference type="Proteomes" id="UP000230821"/>
    </source>
</evidence>
<name>A0A2G6K7F4_9BACT</name>
<comment type="subcellular location">
    <subcellularLocation>
        <location evidence="1">Membrane</location>
    </subcellularLocation>
</comment>
<evidence type="ECO:0000256" key="6">
    <source>
        <dbReference type="SAM" id="Phobius"/>
    </source>
</evidence>
<feature type="transmembrane region" description="Helical" evidence="6">
    <location>
        <begin position="18"/>
        <end position="39"/>
    </location>
</feature>
<organism evidence="7 8">
    <name type="scientific">candidate division KSB3 bacterium</name>
    <dbReference type="NCBI Taxonomy" id="2044937"/>
    <lineage>
        <taxon>Bacteria</taxon>
        <taxon>candidate division KSB3</taxon>
    </lineage>
</organism>
<feature type="transmembrane region" description="Helical" evidence="6">
    <location>
        <begin position="90"/>
        <end position="110"/>
    </location>
</feature>
<dbReference type="GO" id="GO:0016020">
    <property type="term" value="C:membrane"/>
    <property type="evidence" value="ECO:0007669"/>
    <property type="project" value="UniProtKB-SubCell"/>
</dbReference>
<evidence type="ECO:0000256" key="5">
    <source>
        <dbReference type="ARBA" id="ARBA00023136"/>
    </source>
</evidence>
<evidence type="ECO:0008006" key="9">
    <source>
        <dbReference type="Google" id="ProtNLM"/>
    </source>
</evidence>
<sequence length="188" mass="20790">MAEITHHKEKKPPRSDRWLLIVVLLLFLLGVGIRGYAYFTTSSTFRSLQPQQSQNYTAKAFPDAHERSQIQEIPSSGSPSPEGNSFFPSLAPYLTEGGLSFFLGFCLGYVLRLVAKVAIIAVGAIYFCLIVLSHYGIITVDWGSFQQIIQQLLLNTETQLEGLQGLVTHSLPSIVMGGIGMWRGVKRS</sequence>
<evidence type="ECO:0000256" key="1">
    <source>
        <dbReference type="ARBA" id="ARBA00004370"/>
    </source>
</evidence>
<accession>A0A2G6K7F4</accession>
<evidence type="ECO:0000256" key="3">
    <source>
        <dbReference type="ARBA" id="ARBA00022692"/>
    </source>
</evidence>
<comment type="similarity">
    <text evidence="2">Belongs to the FUN14 family.</text>
</comment>
<keyword evidence="3 6" id="KW-0812">Transmembrane</keyword>
<proteinExistence type="inferred from homology"/>
<gene>
    <name evidence="7" type="ORF">CSA56_17780</name>
</gene>
<evidence type="ECO:0000313" key="7">
    <source>
        <dbReference type="EMBL" id="PIE31626.1"/>
    </source>
</evidence>
<evidence type="ECO:0000256" key="4">
    <source>
        <dbReference type="ARBA" id="ARBA00022989"/>
    </source>
</evidence>
<keyword evidence="4 6" id="KW-1133">Transmembrane helix</keyword>
<dbReference type="EMBL" id="PDSK01000135">
    <property type="protein sequence ID" value="PIE31626.1"/>
    <property type="molecule type" value="Genomic_DNA"/>
</dbReference>
<evidence type="ECO:0000256" key="2">
    <source>
        <dbReference type="ARBA" id="ARBA00009160"/>
    </source>
</evidence>